<keyword evidence="3" id="KW-0813">Transport</keyword>
<dbReference type="GO" id="GO:0016973">
    <property type="term" value="P:poly(A)+ mRNA export from nucleus"/>
    <property type="evidence" value="ECO:0007669"/>
    <property type="project" value="TreeGrafter"/>
</dbReference>
<evidence type="ECO:0000256" key="2">
    <source>
        <dbReference type="ARBA" id="ARBA00009285"/>
    </source>
</evidence>
<feature type="compositionally biased region" description="Gly residues" evidence="10">
    <location>
        <begin position="1"/>
        <end position="10"/>
    </location>
</feature>
<keyword evidence="4" id="KW-0433">Leucine-rich repeat</keyword>
<evidence type="ECO:0000259" key="12">
    <source>
        <dbReference type="PROSITE" id="PS51281"/>
    </source>
</evidence>
<dbReference type="PANTHER" id="PTHR10662:SF22">
    <property type="entry name" value="NUCLEAR RNA EXPORT FACTOR 1"/>
    <property type="match status" value="1"/>
</dbReference>
<feature type="region of interest" description="Disordered" evidence="10">
    <location>
        <begin position="1"/>
        <end position="47"/>
    </location>
</feature>
<dbReference type="SUPFAM" id="SSF54427">
    <property type="entry name" value="NTF2-like"/>
    <property type="match status" value="1"/>
</dbReference>
<comment type="subcellular location">
    <subcellularLocation>
        <location evidence="1">Nucleus</location>
    </subcellularLocation>
</comment>
<name>A0A9W8GBC7_9FUNG</name>
<dbReference type="PANTHER" id="PTHR10662">
    <property type="entry name" value="NUCLEAR RNA EXPORT FACTOR"/>
    <property type="match status" value="1"/>
</dbReference>
<dbReference type="InterPro" id="IPR001611">
    <property type="entry name" value="Leu-rich_rpt"/>
</dbReference>
<dbReference type="AlphaFoldDB" id="A0A9W8GBC7"/>
<evidence type="ECO:0000256" key="1">
    <source>
        <dbReference type="ARBA" id="ARBA00004123"/>
    </source>
</evidence>
<dbReference type="InterPro" id="IPR032675">
    <property type="entry name" value="LRR_dom_sf"/>
</dbReference>
<dbReference type="CDD" id="cd14342">
    <property type="entry name" value="UBA_TAP-C"/>
    <property type="match status" value="1"/>
</dbReference>
<dbReference type="InterPro" id="IPR002075">
    <property type="entry name" value="NTF2_dom"/>
</dbReference>
<gene>
    <name evidence="13" type="primary">MEX67</name>
    <name evidence="13" type="ORF">IWW39_004722</name>
</gene>
<dbReference type="PROSITE" id="PS51450">
    <property type="entry name" value="LRR"/>
    <property type="match status" value="1"/>
</dbReference>
<accession>A0A9W8GBC7</accession>
<evidence type="ECO:0000256" key="8">
    <source>
        <dbReference type="ARBA" id="ARBA00055253"/>
    </source>
</evidence>
<dbReference type="Gene3D" id="3.10.450.50">
    <property type="match status" value="1"/>
</dbReference>
<organism evidence="13 14">
    <name type="scientific">Coemansia spiralis</name>
    <dbReference type="NCBI Taxonomy" id="417178"/>
    <lineage>
        <taxon>Eukaryota</taxon>
        <taxon>Fungi</taxon>
        <taxon>Fungi incertae sedis</taxon>
        <taxon>Zoopagomycota</taxon>
        <taxon>Kickxellomycotina</taxon>
        <taxon>Kickxellomycetes</taxon>
        <taxon>Kickxellales</taxon>
        <taxon>Kickxellaceae</taxon>
        <taxon>Coemansia</taxon>
    </lineage>
</organism>
<keyword evidence="7" id="KW-0539">Nucleus</keyword>
<dbReference type="OrthoDB" id="25872at2759"/>
<sequence>MSYNYGQGGRSRGRGRGRGRDQNGGGGHNPMFSRLGSESDSYGGPGAAGAGAAGGGAAFADTSMVGYTGGPVQVSIKGWGGGTESSLMRFLDNKTGRSVNIKSVNYRGDIMYVLVPSMDIAQELLKLSGIRFAGGKLIFQLKIPQVRFGADSTGRDMQGSSSTSESANIKDRLINLLQTRADMQGSSLDLSSLAQDNIIRSIGADPLRDGKIFKAILVIAEQIYPGLVTISFADNGLRSLRSIVDLGAHFPGLRNLSLMNNMISDFRELDCLSSAGSTAPLGQLAELILLGNPAREAELAQPGGGVSYVDKVHQRFPTVSMLDMNPVTPRAQPGLPAEVRSDGDAIKQLPFSTEQSFVENQGIGDMANTFLAGFFGLYDGNRSGLANIYDQEAQFSLMVDTSPPTNAFAQPKAQSQKHVDLSVYIRISRNLARVKSHIKRSSALTVGRDAIIQTISQLPATQHPVQDAQRFSFDAWQANVPGAQGVPLTVAILVIHGEFTELPSQNTISFDRVFALAPAQPGSAAASVGSPCVIVNDQLTLRRYNGFHSWLAMPADPPAAASGGLSPEQQEMARALQEQTGLNAEWTLKCLENYGWNYQLALSEFPQIRGTLPREAFQ</sequence>
<protein>
    <recommendedName>
        <fullName evidence="9">mRNA export factor MEX67</fullName>
    </recommendedName>
</protein>
<evidence type="ECO:0000259" key="11">
    <source>
        <dbReference type="PROSITE" id="PS50177"/>
    </source>
</evidence>
<dbReference type="Pfam" id="PF18444">
    <property type="entry name" value="RRM_9"/>
    <property type="match status" value="1"/>
</dbReference>
<proteinExistence type="inferred from homology"/>
<dbReference type="Pfam" id="PF22602">
    <property type="entry name" value="NXF_NTF2"/>
    <property type="match status" value="1"/>
</dbReference>
<evidence type="ECO:0000256" key="9">
    <source>
        <dbReference type="ARBA" id="ARBA00069694"/>
    </source>
</evidence>
<dbReference type="SMART" id="SM00804">
    <property type="entry name" value="TAP_C"/>
    <property type="match status" value="1"/>
</dbReference>
<dbReference type="PROSITE" id="PS50177">
    <property type="entry name" value="NTF2_DOMAIN"/>
    <property type="match status" value="1"/>
</dbReference>
<dbReference type="Gene3D" id="3.80.10.10">
    <property type="entry name" value="Ribonuclease Inhibitor"/>
    <property type="match status" value="1"/>
</dbReference>
<dbReference type="InterPro" id="IPR040736">
    <property type="entry name" value="Mex67_RRM"/>
</dbReference>
<keyword evidence="5" id="KW-0677">Repeat</keyword>
<feature type="domain" description="NTF2" evidence="11">
    <location>
        <begin position="366"/>
        <end position="541"/>
    </location>
</feature>
<dbReference type="InterPro" id="IPR032710">
    <property type="entry name" value="NTF2-like_dom_sf"/>
</dbReference>
<dbReference type="EMBL" id="JANBTX010000190">
    <property type="protein sequence ID" value="KAJ2684749.1"/>
    <property type="molecule type" value="Genomic_DNA"/>
</dbReference>
<evidence type="ECO:0000256" key="6">
    <source>
        <dbReference type="ARBA" id="ARBA00022816"/>
    </source>
</evidence>
<evidence type="ECO:0000313" key="14">
    <source>
        <dbReference type="Proteomes" id="UP001151516"/>
    </source>
</evidence>
<dbReference type="Proteomes" id="UP001151516">
    <property type="component" value="Unassembled WGS sequence"/>
</dbReference>
<dbReference type="FunFam" id="1.10.8.10:FF:000018">
    <property type="entry name" value="Nuclear RNA export factor 1"/>
    <property type="match status" value="1"/>
</dbReference>
<dbReference type="SUPFAM" id="SSF46934">
    <property type="entry name" value="UBA-like"/>
    <property type="match status" value="1"/>
</dbReference>
<dbReference type="PROSITE" id="PS51281">
    <property type="entry name" value="TAP_C"/>
    <property type="match status" value="1"/>
</dbReference>
<evidence type="ECO:0000256" key="10">
    <source>
        <dbReference type="SAM" id="MobiDB-lite"/>
    </source>
</evidence>
<dbReference type="InterPro" id="IPR009060">
    <property type="entry name" value="UBA-like_sf"/>
</dbReference>
<evidence type="ECO:0000256" key="3">
    <source>
        <dbReference type="ARBA" id="ARBA00022448"/>
    </source>
</evidence>
<dbReference type="GO" id="GO:0003723">
    <property type="term" value="F:RNA binding"/>
    <property type="evidence" value="ECO:0007669"/>
    <property type="project" value="TreeGrafter"/>
</dbReference>
<dbReference type="InterPro" id="IPR005637">
    <property type="entry name" value="TAP_C_dom"/>
</dbReference>
<dbReference type="Gene3D" id="1.10.8.10">
    <property type="entry name" value="DNA helicase RuvA subunit, C-terminal domain"/>
    <property type="match status" value="1"/>
</dbReference>
<keyword evidence="6" id="KW-0509">mRNA transport</keyword>
<comment type="caution">
    <text evidence="13">The sequence shown here is derived from an EMBL/GenBank/DDBJ whole genome shotgun (WGS) entry which is preliminary data.</text>
</comment>
<dbReference type="SUPFAM" id="SSF52058">
    <property type="entry name" value="L domain-like"/>
    <property type="match status" value="1"/>
</dbReference>
<dbReference type="InterPro" id="IPR018222">
    <property type="entry name" value="Nuclear_transport_factor_2_euk"/>
</dbReference>
<dbReference type="Pfam" id="PF03943">
    <property type="entry name" value="TAP_C"/>
    <property type="match status" value="1"/>
</dbReference>
<reference evidence="13" key="1">
    <citation type="submission" date="2022-07" db="EMBL/GenBank/DDBJ databases">
        <title>Phylogenomic reconstructions and comparative analyses of Kickxellomycotina fungi.</title>
        <authorList>
            <person name="Reynolds N.K."/>
            <person name="Stajich J.E."/>
            <person name="Barry K."/>
            <person name="Grigoriev I.V."/>
            <person name="Crous P."/>
            <person name="Smith M.E."/>
        </authorList>
    </citation>
    <scope>NUCLEOTIDE SEQUENCE</scope>
    <source>
        <strain evidence="13">CBS 109367</strain>
    </source>
</reference>
<dbReference type="InterPro" id="IPR030217">
    <property type="entry name" value="NXF_fam"/>
</dbReference>
<dbReference type="GO" id="GO:0042272">
    <property type="term" value="C:nuclear RNA export factor complex"/>
    <property type="evidence" value="ECO:0007669"/>
    <property type="project" value="UniProtKB-ARBA"/>
</dbReference>
<evidence type="ECO:0000256" key="7">
    <source>
        <dbReference type="ARBA" id="ARBA00023242"/>
    </source>
</evidence>
<feature type="domain" description="TAP-C" evidence="12">
    <location>
        <begin position="567"/>
        <end position="618"/>
    </location>
</feature>
<evidence type="ECO:0000256" key="5">
    <source>
        <dbReference type="ARBA" id="ARBA00022737"/>
    </source>
</evidence>
<evidence type="ECO:0000256" key="4">
    <source>
        <dbReference type="ARBA" id="ARBA00022614"/>
    </source>
</evidence>
<comment type="similarity">
    <text evidence="2">Belongs to the NXF family.</text>
</comment>
<evidence type="ECO:0000313" key="13">
    <source>
        <dbReference type="EMBL" id="KAJ2684749.1"/>
    </source>
</evidence>
<comment type="function">
    <text evidence="8">Involved in the export of mRNA from the nucleus to the cytoplasm.</text>
</comment>
<keyword evidence="14" id="KW-1185">Reference proteome</keyword>